<protein>
    <submittedName>
        <fullName evidence="2">Dihydroflavonol-4-reductase</fullName>
    </submittedName>
</protein>
<dbReference type="GO" id="GO:0006694">
    <property type="term" value="P:steroid biosynthetic process"/>
    <property type="evidence" value="ECO:0007669"/>
    <property type="project" value="InterPro"/>
</dbReference>
<sequence length="325" mass="36325">MVLTKKIAITGGSGHLGYSLIQALLKIGYTVNALYTSNLPSFKHINLTWIKGDITDTEIIAQLIEDCSIVIHAAGMISIGDKNPKEVYRINVLGTQTLVNTCVKKQQTKLIYISSSNAVKEGKKNIIFDETRPYKTSNDFMYPFSKAEAEKVVLQAVKNHQLNAFIIRPTSIVGPPDNKPSLLGQTILDIKNNKLPIITTGGYNLVDVRDLTQTIINSFILGEIGEIYLVGGTYISVEDIAKVANKHNKPLKISLNLLLYLMPIINGYRKFFKLKYPITKESISTLKHAPKNMDITKAKIKLKHISRPAIESIQDFIVWSEQNNR</sequence>
<dbReference type="AlphaFoldDB" id="A0A238VGI9"/>
<proteinExistence type="predicted"/>
<feature type="domain" description="3-beta hydroxysteroid dehydrogenase/isomerase" evidence="1">
    <location>
        <begin position="8"/>
        <end position="187"/>
    </location>
</feature>
<evidence type="ECO:0000313" key="2">
    <source>
        <dbReference type="EMBL" id="SNR33515.1"/>
    </source>
</evidence>
<name>A0A238VGI9_9FLAO</name>
<dbReference type="InterPro" id="IPR036291">
    <property type="entry name" value="NAD(P)-bd_dom_sf"/>
</dbReference>
<dbReference type="InterPro" id="IPR002225">
    <property type="entry name" value="3Beta_OHSteriod_DH/Estase"/>
</dbReference>
<dbReference type="EMBL" id="FZNT01000001">
    <property type="protein sequence ID" value="SNR33515.1"/>
    <property type="molecule type" value="Genomic_DNA"/>
</dbReference>
<organism evidence="2 3">
    <name type="scientific">Lutibacter agarilyticus</name>
    <dbReference type="NCBI Taxonomy" id="1109740"/>
    <lineage>
        <taxon>Bacteria</taxon>
        <taxon>Pseudomonadati</taxon>
        <taxon>Bacteroidota</taxon>
        <taxon>Flavobacteriia</taxon>
        <taxon>Flavobacteriales</taxon>
        <taxon>Flavobacteriaceae</taxon>
        <taxon>Lutibacter</taxon>
    </lineage>
</organism>
<gene>
    <name evidence="2" type="ORF">SAMN06265371_101403</name>
</gene>
<reference evidence="2 3" key="1">
    <citation type="submission" date="2017-06" db="EMBL/GenBank/DDBJ databases">
        <authorList>
            <person name="Kim H.J."/>
            <person name="Triplett B.A."/>
        </authorList>
    </citation>
    <scope>NUCLEOTIDE SEQUENCE [LARGE SCALE GENOMIC DNA]</scope>
    <source>
        <strain evidence="2 3">DSM 29150</strain>
    </source>
</reference>
<dbReference type="Proteomes" id="UP000198384">
    <property type="component" value="Unassembled WGS sequence"/>
</dbReference>
<dbReference type="GO" id="GO:0016616">
    <property type="term" value="F:oxidoreductase activity, acting on the CH-OH group of donors, NAD or NADP as acceptor"/>
    <property type="evidence" value="ECO:0007669"/>
    <property type="project" value="InterPro"/>
</dbReference>
<dbReference type="OrthoDB" id="9803111at2"/>
<dbReference type="Gene3D" id="3.40.50.720">
    <property type="entry name" value="NAD(P)-binding Rossmann-like Domain"/>
    <property type="match status" value="1"/>
</dbReference>
<evidence type="ECO:0000313" key="3">
    <source>
        <dbReference type="Proteomes" id="UP000198384"/>
    </source>
</evidence>
<dbReference type="SUPFAM" id="SSF51735">
    <property type="entry name" value="NAD(P)-binding Rossmann-fold domains"/>
    <property type="match status" value="1"/>
</dbReference>
<accession>A0A238VGI9</accession>
<dbReference type="RefSeq" id="WP_089380052.1">
    <property type="nucleotide sequence ID" value="NZ_FZNT01000001.1"/>
</dbReference>
<evidence type="ECO:0000259" key="1">
    <source>
        <dbReference type="Pfam" id="PF01073"/>
    </source>
</evidence>
<keyword evidence="3" id="KW-1185">Reference proteome</keyword>
<dbReference type="Pfam" id="PF01073">
    <property type="entry name" value="3Beta_HSD"/>
    <property type="match status" value="1"/>
</dbReference>
<dbReference type="PANTHER" id="PTHR43000">
    <property type="entry name" value="DTDP-D-GLUCOSE 4,6-DEHYDRATASE-RELATED"/>
    <property type="match status" value="1"/>
</dbReference>